<dbReference type="PROSITE" id="PS51257">
    <property type="entry name" value="PROKAR_LIPOPROTEIN"/>
    <property type="match status" value="1"/>
</dbReference>
<feature type="chain" id="PRO_5009582597" description="Lipoprotein" evidence="1">
    <location>
        <begin position="19"/>
        <end position="133"/>
    </location>
</feature>
<gene>
    <name evidence="2" type="ORF">A2942_02930</name>
</gene>
<comment type="caution">
    <text evidence="2">The sequence shown here is derived from an EMBL/GenBank/DDBJ whole genome shotgun (WGS) entry which is preliminary data.</text>
</comment>
<evidence type="ECO:0000256" key="1">
    <source>
        <dbReference type="SAM" id="SignalP"/>
    </source>
</evidence>
<dbReference type="AlphaFoldDB" id="A0A1G2DJN2"/>
<name>A0A1G2DJN2_9BACT</name>
<proteinExistence type="predicted"/>
<evidence type="ECO:0008006" key="4">
    <source>
        <dbReference type="Google" id="ProtNLM"/>
    </source>
</evidence>
<organism evidence="2 3">
    <name type="scientific">Candidatus Lloydbacteria bacterium RIFCSPLOWO2_01_FULL_50_20</name>
    <dbReference type="NCBI Taxonomy" id="1798665"/>
    <lineage>
        <taxon>Bacteria</taxon>
        <taxon>Candidatus Lloydiibacteriota</taxon>
    </lineage>
</organism>
<dbReference type="Proteomes" id="UP000178534">
    <property type="component" value="Unassembled WGS sequence"/>
</dbReference>
<evidence type="ECO:0000313" key="3">
    <source>
        <dbReference type="Proteomes" id="UP000178534"/>
    </source>
</evidence>
<sequence>MRSLLLRLSCCASIALVASCTKENMPPPPVADPVAAYSEGKLPDCYGGYHRSGPWLKIDTVTLLEEKDVLTVRERTGDWRKPADGRSPGGVLFVDGRVINGQGFTESAYYVLEKYSDEKFCVSYKLMGAVPFH</sequence>
<feature type="signal peptide" evidence="1">
    <location>
        <begin position="1"/>
        <end position="18"/>
    </location>
</feature>
<reference evidence="2 3" key="1">
    <citation type="journal article" date="2016" name="Nat. Commun.">
        <title>Thousands of microbial genomes shed light on interconnected biogeochemical processes in an aquifer system.</title>
        <authorList>
            <person name="Anantharaman K."/>
            <person name="Brown C.T."/>
            <person name="Hug L.A."/>
            <person name="Sharon I."/>
            <person name="Castelle C.J."/>
            <person name="Probst A.J."/>
            <person name="Thomas B.C."/>
            <person name="Singh A."/>
            <person name="Wilkins M.J."/>
            <person name="Karaoz U."/>
            <person name="Brodie E.L."/>
            <person name="Williams K.H."/>
            <person name="Hubbard S.S."/>
            <person name="Banfield J.F."/>
        </authorList>
    </citation>
    <scope>NUCLEOTIDE SEQUENCE [LARGE SCALE GENOMIC DNA]</scope>
</reference>
<protein>
    <recommendedName>
        <fullName evidence="4">Lipoprotein</fullName>
    </recommendedName>
</protein>
<keyword evidence="1" id="KW-0732">Signal</keyword>
<dbReference type="EMBL" id="MHLP01000002">
    <property type="protein sequence ID" value="OGZ13867.1"/>
    <property type="molecule type" value="Genomic_DNA"/>
</dbReference>
<accession>A0A1G2DJN2</accession>
<evidence type="ECO:0000313" key="2">
    <source>
        <dbReference type="EMBL" id="OGZ13867.1"/>
    </source>
</evidence>